<dbReference type="AlphaFoldDB" id="A0AAN7SBD6"/>
<keyword evidence="4" id="KW-1133">Transmembrane helix</keyword>
<comment type="similarity">
    <text evidence="1">Belongs to the UDP-glycosyltransferase family.</text>
</comment>
<evidence type="ECO:0000256" key="1">
    <source>
        <dbReference type="ARBA" id="ARBA00009995"/>
    </source>
</evidence>
<name>A0AAN7SBD6_9COLE</name>
<dbReference type="PROSITE" id="PS00375">
    <property type="entry name" value="UDPGT"/>
    <property type="match status" value="2"/>
</dbReference>
<reference evidence="6" key="1">
    <citation type="submission" date="2023-01" db="EMBL/GenBank/DDBJ databases">
        <title>Key to firefly adult light organ development and bioluminescence: homeobox transcription factors regulate luciferase expression and transportation to peroxisome.</title>
        <authorList>
            <person name="Fu X."/>
        </authorList>
    </citation>
    <scope>NUCLEOTIDE SEQUENCE [LARGE SCALE GENOMIC DNA]</scope>
</reference>
<protein>
    <recommendedName>
        <fullName evidence="7">UDP-glycosyltransferases domain-containing protein</fullName>
    </recommendedName>
</protein>
<keyword evidence="2" id="KW-0328">Glycosyltransferase</keyword>
<keyword evidence="4" id="KW-0472">Membrane</keyword>
<dbReference type="InterPro" id="IPR035595">
    <property type="entry name" value="UDP_glycos_trans_CS"/>
</dbReference>
<evidence type="ECO:0000313" key="5">
    <source>
        <dbReference type="EMBL" id="KAK4872327.1"/>
    </source>
</evidence>
<proteinExistence type="inferred from homology"/>
<dbReference type="Gene3D" id="3.40.50.2000">
    <property type="entry name" value="Glycogen Phosphorylase B"/>
    <property type="match status" value="4"/>
</dbReference>
<dbReference type="FunFam" id="3.40.50.2000:FF:000050">
    <property type="entry name" value="UDP-glucuronosyltransferase"/>
    <property type="match status" value="2"/>
</dbReference>
<evidence type="ECO:0000256" key="4">
    <source>
        <dbReference type="SAM" id="Phobius"/>
    </source>
</evidence>
<evidence type="ECO:0000256" key="3">
    <source>
        <dbReference type="ARBA" id="ARBA00022679"/>
    </source>
</evidence>
<accession>A0AAN7SBD6</accession>
<organism evidence="5 6">
    <name type="scientific">Aquatica leii</name>
    <dbReference type="NCBI Taxonomy" id="1421715"/>
    <lineage>
        <taxon>Eukaryota</taxon>
        <taxon>Metazoa</taxon>
        <taxon>Ecdysozoa</taxon>
        <taxon>Arthropoda</taxon>
        <taxon>Hexapoda</taxon>
        <taxon>Insecta</taxon>
        <taxon>Pterygota</taxon>
        <taxon>Neoptera</taxon>
        <taxon>Endopterygota</taxon>
        <taxon>Coleoptera</taxon>
        <taxon>Polyphaga</taxon>
        <taxon>Elateriformia</taxon>
        <taxon>Elateroidea</taxon>
        <taxon>Lampyridae</taxon>
        <taxon>Luciolinae</taxon>
        <taxon>Aquatica</taxon>
    </lineage>
</organism>
<dbReference type="Proteomes" id="UP001353858">
    <property type="component" value="Unassembled WGS sequence"/>
</dbReference>
<dbReference type="CDD" id="cd03784">
    <property type="entry name" value="GT1_Gtf-like"/>
    <property type="match status" value="2"/>
</dbReference>
<keyword evidence="4" id="KW-0812">Transmembrane</keyword>
<sequence>MYAVFVLIPIIINSCDSARILGIIPTPSYSHQVIFQPLWKELSLRGHQVTVLTTNPIKDATLTNLTEIDTSFSYKILQDNLLEIINNSENILKTIELTVKLFDNIFDKQLEHPQVKELINDPNVQFDLVIFEFTTIIPIAFSMKFNCPFIGVLSIDGPNIFYKKLGQPAHSVLYPDFLMNQTGDLTLTKRIIAVVSQFMLELFVEWCFMPFQQSLVNKHFGQNYNVIEMFKNVSLVFVNSDPILHVVRPTTPIIVPIGGRPLRLPSKPLQKDIQTILDNAQEGFIYFSLGSNVNSKDIPQKTINVILNTFKELPYTILWKYELDDLPNKPNNVIISKWVSQTEVLKHKNLKLFITHGGAQSIEESVSARVPMLGMPFFVDQPFNVYRMTIRGYALSVDYKSLEKENFKSIILEMINNPIYRKKIEELADLAEDQPMTGLERAVWWTEYVLRHNGTRHLKNPIFDIPCARILGIIPTPSYSHQVIFQPLWKELSLRGHQVTVVTTNPINDSTLTNLTEIDISFSYKILQDNLLEMINNSENILKTIDMSVKLLGNIFDKQLKHPQVKELINDPNVQFDLVIFEVTSIIPIAFSMKFNCPFIGVLSTDGPNIFYKKLGQPAHSVLYPDFLMNQTGDLTLTKRIIAVVSQFMLELFVYWGYMPFQQSLVNKHFGQNYNVIEMVTNVSLVFVNSDPILHVVRPTTPIIVPIGGRPLRLPSKPLQKDIQTILDNAQEGFIYFSLGSNVNSKDIPQKTINVILNTFKELPYTILWKYELDDLPNKPNNVIISKWVSQIEVLKHKNLKLFITHGGAQSIEESVFARVPMLGMPFFLDQPFNVYRMIIRGYALSVDYKSLEKENFKSIILEMINNPIYRKKIEELADLAEDQPMTGLERAVWWTEYVLRHNGTRHLKNPIFDIPWYQYYLLDVYAVMLSVVIAFIYICVLILRFFRKILTYITNQNTKTKKE</sequence>
<evidence type="ECO:0000256" key="2">
    <source>
        <dbReference type="ARBA" id="ARBA00022676"/>
    </source>
</evidence>
<dbReference type="PANTHER" id="PTHR48043">
    <property type="entry name" value="EG:EG0003.4 PROTEIN-RELATED"/>
    <property type="match status" value="1"/>
</dbReference>
<gene>
    <name evidence="5" type="ORF">RN001_014356</name>
</gene>
<dbReference type="SUPFAM" id="SSF53756">
    <property type="entry name" value="UDP-Glycosyltransferase/glycogen phosphorylase"/>
    <property type="match status" value="2"/>
</dbReference>
<feature type="transmembrane region" description="Helical" evidence="4">
    <location>
        <begin position="920"/>
        <end position="944"/>
    </location>
</feature>
<keyword evidence="3" id="KW-0808">Transferase</keyword>
<dbReference type="GO" id="GO:0008194">
    <property type="term" value="F:UDP-glycosyltransferase activity"/>
    <property type="evidence" value="ECO:0007669"/>
    <property type="project" value="InterPro"/>
</dbReference>
<comment type="caution">
    <text evidence="5">The sequence shown here is derived from an EMBL/GenBank/DDBJ whole genome shotgun (WGS) entry which is preliminary data.</text>
</comment>
<keyword evidence="6" id="KW-1185">Reference proteome</keyword>
<evidence type="ECO:0008006" key="7">
    <source>
        <dbReference type="Google" id="ProtNLM"/>
    </source>
</evidence>
<dbReference type="PANTHER" id="PTHR48043:SF159">
    <property type="entry name" value="EG:EG0003.4 PROTEIN-RELATED"/>
    <property type="match status" value="1"/>
</dbReference>
<dbReference type="InterPro" id="IPR050271">
    <property type="entry name" value="UDP-glycosyltransferase"/>
</dbReference>
<dbReference type="Pfam" id="PF00201">
    <property type="entry name" value="UDPGT"/>
    <property type="match status" value="2"/>
</dbReference>
<evidence type="ECO:0000313" key="6">
    <source>
        <dbReference type="Proteomes" id="UP001353858"/>
    </source>
</evidence>
<dbReference type="EMBL" id="JARPUR010000007">
    <property type="protein sequence ID" value="KAK4872327.1"/>
    <property type="molecule type" value="Genomic_DNA"/>
</dbReference>
<dbReference type="InterPro" id="IPR002213">
    <property type="entry name" value="UDP_glucos_trans"/>
</dbReference>